<sequence length="272" mass="31652">MLEIGWLVELILIIYGISVMGYFIDFIQHNRKVNRLAFWLLTMVWVLQTIFLIYQFFSKANFPVLSVNEGLFFYAWILVTFSLIMNHFLKVDFLVFFTNVLGFFMVVLHIAITSGNEGGVRGEAIVGEILIAHITLAMLSYGFFTLSFVFSVMFLLQYRLLKQKIGYKWLKRFGDLERLDQWSFQTIKIALPTLLLSMILGIVWAYSSGAEFYWYDIKTVGSIIVFIVYSIYLSLRLGARYQGKSISLFNTAAFLFLLINYFLFSTLSKFHI</sequence>
<dbReference type="PANTHER" id="PTHR30071:SF15">
    <property type="entry name" value="PROTEIN HEMX"/>
    <property type="match status" value="1"/>
</dbReference>
<feature type="transmembrane region" description="Helical" evidence="5">
    <location>
        <begin position="132"/>
        <end position="161"/>
    </location>
</feature>
<comment type="caution">
    <text evidence="7">The sequence shown here is derived from an EMBL/GenBank/DDBJ whole genome shotgun (WGS) entry which is preliminary data.</text>
</comment>
<keyword evidence="2 5" id="KW-0812">Transmembrane</keyword>
<evidence type="ECO:0000256" key="2">
    <source>
        <dbReference type="ARBA" id="ARBA00022692"/>
    </source>
</evidence>
<protein>
    <submittedName>
        <fullName evidence="7">Cytochrome c biogenesis protein</fullName>
    </submittedName>
</protein>
<evidence type="ECO:0000256" key="1">
    <source>
        <dbReference type="ARBA" id="ARBA00004141"/>
    </source>
</evidence>
<feature type="transmembrane region" description="Helical" evidence="5">
    <location>
        <begin position="212"/>
        <end position="235"/>
    </location>
</feature>
<name>A0A9X3WIW9_9BACI</name>
<feature type="transmembrane region" description="Helical" evidence="5">
    <location>
        <begin position="182"/>
        <end position="206"/>
    </location>
</feature>
<feature type="domain" description="Cytochrome c assembly protein" evidence="6">
    <location>
        <begin position="68"/>
        <end position="269"/>
    </location>
</feature>
<gene>
    <name evidence="7" type="ORF">NC661_02155</name>
</gene>
<accession>A0A9X3WIW9</accession>
<evidence type="ECO:0000256" key="3">
    <source>
        <dbReference type="ARBA" id="ARBA00022989"/>
    </source>
</evidence>
<reference evidence="7" key="1">
    <citation type="submission" date="2022-06" db="EMBL/GenBank/DDBJ databases">
        <title>Aquibacillus sp. a new bacterium isolated from soil saline samples.</title>
        <authorList>
            <person name="Galisteo C."/>
            <person name="De La Haba R."/>
            <person name="Sanchez-Porro C."/>
            <person name="Ventosa A."/>
        </authorList>
    </citation>
    <scope>NUCLEOTIDE SEQUENCE</scope>
    <source>
        <strain evidence="7">JCM 12387</strain>
    </source>
</reference>
<keyword evidence="4 5" id="KW-0472">Membrane</keyword>
<dbReference type="AlphaFoldDB" id="A0A9X3WIW9"/>
<keyword evidence="8" id="KW-1185">Reference proteome</keyword>
<feature type="transmembrane region" description="Helical" evidence="5">
    <location>
        <begin position="91"/>
        <end position="112"/>
    </location>
</feature>
<evidence type="ECO:0000256" key="4">
    <source>
        <dbReference type="ARBA" id="ARBA00023136"/>
    </source>
</evidence>
<dbReference type="InterPro" id="IPR002541">
    <property type="entry name" value="Cyt_c_assembly"/>
</dbReference>
<dbReference type="GO" id="GO:0017004">
    <property type="term" value="P:cytochrome complex assembly"/>
    <property type="evidence" value="ECO:0007669"/>
    <property type="project" value="InterPro"/>
</dbReference>
<keyword evidence="3 5" id="KW-1133">Transmembrane helix</keyword>
<evidence type="ECO:0000313" key="7">
    <source>
        <dbReference type="EMBL" id="MDC3419181.1"/>
    </source>
</evidence>
<dbReference type="RefSeq" id="WP_259871925.1">
    <property type="nucleotide sequence ID" value="NZ_JAMQJZ010000001.1"/>
</dbReference>
<dbReference type="PANTHER" id="PTHR30071">
    <property type="entry name" value="HEME EXPORTER PROTEIN C"/>
    <property type="match status" value="1"/>
</dbReference>
<proteinExistence type="predicted"/>
<feature type="transmembrane region" description="Helical" evidence="5">
    <location>
        <begin position="247"/>
        <end position="264"/>
    </location>
</feature>
<evidence type="ECO:0000256" key="5">
    <source>
        <dbReference type="SAM" id="Phobius"/>
    </source>
</evidence>
<dbReference type="InterPro" id="IPR045062">
    <property type="entry name" value="Cyt_c_biogenesis_CcsA/CcmC"/>
</dbReference>
<feature type="transmembrane region" description="Helical" evidence="5">
    <location>
        <begin position="36"/>
        <end position="57"/>
    </location>
</feature>
<organism evidence="7 8">
    <name type="scientific">Aquibacillus koreensis</name>
    <dbReference type="NCBI Taxonomy" id="279446"/>
    <lineage>
        <taxon>Bacteria</taxon>
        <taxon>Bacillati</taxon>
        <taxon>Bacillota</taxon>
        <taxon>Bacilli</taxon>
        <taxon>Bacillales</taxon>
        <taxon>Bacillaceae</taxon>
        <taxon>Aquibacillus</taxon>
    </lineage>
</organism>
<dbReference type="GO" id="GO:0005886">
    <property type="term" value="C:plasma membrane"/>
    <property type="evidence" value="ECO:0007669"/>
    <property type="project" value="TreeGrafter"/>
</dbReference>
<dbReference type="EMBL" id="JAMQJZ010000001">
    <property type="protein sequence ID" value="MDC3419181.1"/>
    <property type="molecule type" value="Genomic_DNA"/>
</dbReference>
<evidence type="ECO:0000313" key="8">
    <source>
        <dbReference type="Proteomes" id="UP001145072"/>
    </source>
</evidence>
<dbReference type="Proteomes" id="UP001145072">
    <property type="component" value="Unassembled WGS sequence"/>
</dbReference>
<dbReference type="GO" id="GO:0020037">
    <property type="term" value="F:heme binding"/>
    <property type="evidence" value="ECO:0007669"/>
    <property type="project" value="InterPro"/>
</dbReference>
<comment type="subcellular location">
    <subcellularLocation>
        <location evidence="1">Membrane</location>
        <topology evidence="1">Multi-pass membrane protein</topology>
    </subcellularLocation>
</comment>
<dbReference type="Pfam" id="PF01578">
    <property type="entry name" value="Cytochrom_C_asm"/>
    <property type="match status" value="1"/>
</dbReference>
<feature type="transmembrane region" description="Helical" evidence="5">
    <location>
        <begin position="6"/>
        <end position="24"/>
    </location>
</feature>
<evidence type="ECO:0000259" key="6">
    <source>
        <dbReference type="Pfam" id="PF01578"/>
    </source>
</evidence>
<feature type="transmembrane region" description="Helical" evidence="5">
    <location>
        <begin position="63"/>
        <end position="84"/>
    </location>
</feature>